<keyword evidence="3" id="KW-1185">Reference proteome</keyword>
<name>A0A4Z2EFE8_9TELE</name>
<organism evidence="2 3">
    <name type="scientific">Liparis tanakae</name>
    <name type="common">Tanaka's snailfish</name>
    <dbReference type="NCBI Taxonomy" id="230148"/>
    <lineage>
        <taxon>Eukaryota</taxon>
        <taxon>Metazoa</taxon>
        <taxon>Chordata</taxon>
        <taxon>Craniata</taxon>
        <taxon>Vertebrata</taxon>
        <taxon>Euteleostomi</taxon>
        <taxon>Actinopterygii</taxon>
        <taxon>Neopterygii</taxon>
        <taxon>Teleostei</taxon>
        <taxon>Neoteleostei</taxon>
        <taxon>Acanthomorphata</taxon>
        <taxon>Eupercaria</taxon>
        <taxon>Perciformes</taxon>
        <taxon>Cottioidei</taxon>
        <taxon>Cottales</taxon>
        <taxon>Liparidae</taxon>
        <taxon>Liparis</taxon>
    </lineage>
</organism>
<feature type="compositionally biased region" description="Basic and acidic residues" evidence="1">
    <location>
        <begin position="73"/>
        <end position="89"/>
    </location>
</feature>
<reference evidence="2 3" key="1">
    <citation type="submission" date="2019-03" db="EMBL/GenBank/DDBJ databases">
        <title>First draft genome of Liparis tanakae, snailfish: a comprehensive survey of snailfish specific genes.</title>
        <authorList>
            <person name="Kim W."/>
            <person name="Song I."/>
            <person name="Jeong J.-H."/>
            <person name="Kim D."/>
            <person name="Kim S."/>
            <person name="Ryu S."/>
            <person name="Song J.Y."/>
            <person name="Lee S.K."/>
        </authorList>
    </citation>
    <scope>NUCLEOTIDE SEQUENCE [LARGE SCALE GENOMIC DNA]</scope>
    <source>
        <tissue evidence="2">Muscle</tissue>
    </source>
</reference>
<dbReference type="Proteomes" id="UP000314294">
    <property type="component" value="Unassembled WGS sequence"/>
</dbReference>
<protein>
    <submittedName>
        <fullName evidence="2">Uncharacterized protein</fullName>
    </submittedName>
</protein>
<gene>
    <name evidence="2" type="ORF">EYF80_062197</name>
</gene>
<dbReference type="EMBL" id="SRLO01007939">
    <property type="protein sequence ID" value="TNN27657.1"/>
    <property type="molecule type" value="Genomic_DNA"/>
</dbReference>
<evidence type="ECO:0000256" key="1">
    <source>
        <dbReference type="SAM" id="MobiDB-lite"/>
    </source>
</evidence>
<feature type="compositionally biased region" description="Polar residues" evidence="1">
    <location>
        <begin position="25"/>
        <end position="41"/>
    </location>
</feature>
<feature type="region of interest" description="Disordered" evidence="1">
    <location>
        <begin position="25"/>
        <end position="104"/>
    </location>
</feature>
<sequence length="132" mass="15332">METRLYEWKLFRQETGLLTSISRCSAVPGSSHSTLNFTPSGSRGGEPEPARTGQNRVRWRCRISSSYQSEDQVVERRGGQQEQQHGEEQRPDEELEDTKTMNERATLEQESTLCLRTFHFFPLKSLQRDERP</sequence>
<proteinExistence type="predicted"/>
<comment type="caution">
    <text evidence="2">The sequence shown here is derived from an EMBL/GenBank/DDBJ whole genome shotgun (WGS) entry which is preliminary data.</text>
</comment>
<evidence type="ECO:0000313" key="2">
    <source>
        <dbReference type="EMBL" id="TNN27657.1"/>
    </source>
</evidence>
<dbReference type="AlphaFoldDB" id="A0A4Z2EFE8"/>
<accession>A0A4Z2EFE8</accession>
<evidence type="ECO:0000313" key="3">
    <source>
        <dbReference type="Proteomes" id="UP000314294"/>
    </source>
</evidence>